<reference evidence="2 3" key="1">
    <citation type="submission" date="2018-03" db="EMBL/GenBank/DDBJ databases">
        <title>The draft genome of Sphingosinicella sp. GL-C-18.</title>
        <authorList>
            <person name="Liu L."/>
            <person name="Li L."/>
            <person name="Liang L."/>
            <person name="Zhang X."/>
            <person name="Wang T."/>
        </authorList>
    </citation>
    <scope>NUCLEOTIDE SEQUENCE [LARGE SCALE GENOMIC DNA]</scope>
    <source>
        <strain evidence="2 3">GL-C-18</strain>
    </source>
</reference>
<dbReference type="EMBL" id="PXYI01000006">
    <property type="protein sequence ID" value="PSJ38275.1"/>
    <property type="molecule type" value="Genomic_DNA"/>
</dbReference>
<dbReference type="Proteomes" id="UP000241167">
    <property type="component" value="Unassembled WGS sequence"/>
</dbReference>
<dbReference type="OrthoDB" id="7398962at2"/>
<accession>A0A2P7QJV1</accession>
<proteinExistence type="predicted"/>
<evidence type="ECO:0000313" key="3">
    <source>
        <dbReference type="Proteomes" id="UP000241167"/>
    </source>
</evidence>
<protein>
    <recommendedName>
        <fullName evidence="4">Outer membrane beta-barrel protein</fullName>
    </recommendedName>
</protein>
<gene>
    <name evidence="2" type="ORF">C7I55_17605</name>
</gene>
<dbReference type="Pfam" id="PF10082">
    <property type="entry name" value="BBP2_2"/>
    <property type="match status" value="1"/>
</dbReference>
<keyword evidence="3" id="KW-1185">Reference proteome</keyword>
<evidence type="ECO:0000256" key="1">
    <source>
        <dbReference type="SAM" id="SignalP"/>
    </source>
</evidence>
<dbReference type="RefSeq" id="WP_106514340.1">
    <property type="nucleotide sequence ID" value="NZ_PXYI01000006.1"/>
</dbReference>
<evidence type="ECO:0008006" key="4">
    <source>
        <dbReference type="Google" id="ProtNLM"/>
    </source>
</evidence>
<dbReference type="SUPFAM" id="SSF56935">
    <property type="entry name" value="Porins"/>
    <property type="match status" value="1"/>
</dbReference>
<keyword evidence="1" id="KW-0732">Signal</keyword>
<organism evidence="2 3">
    <name type="scientific">Allosphingosinicella deserti</name>
    <dbReference type="NCBI Taxonomy" id="2116704"/>
    <lineage>
        <taxon>Bacteria</taxon>
        <taxon>Pseudomonadati</taxon>
        <taxon>Pseudomonadota</taxon>
        <taxon>Alphaproteobacteria</taxon>
        <taxon>Sphingomonadales</taxon>
        <taxon>Sphingomonadaceae</taxon>
        <taxon>Allosphingosinicella</taxon>
    </lineage>
</organism>
<evidence type="ECO:0000313" key="2">
    <source>
        <dbReference type="EMBL" id="PSJ38275.1"/>
    </source>
</evidence>
<feature type="signal peptide" evidence="1">
    <location>
        <begin position="1"/>
        <end position="24"/>
    </location>
</feature>
<feature type="chain" id="PRO_5015194144" description="Outer membrane beta-barrel protein" evidence="1">
    <location>
        <begin position="25"/>
        <end position="431"/>
    </location>
</feature>
<comment type="caution">
    <text evidence="2">The sequence shown here is derived from an EMBL/GenBank/DDBJ whole genome shotgun (WGS) entry which is preliminary data.</text>
</comment>
<sequence length="431" mass="47890">MRPKFFQWLLLSSAVLAPAAPAMAQTESGIIAQAIPFDYDRDRNVSVTERPRPDYDALGIRAGGFLVYPRAEVGTGFTDNVYLSEGSSESDGYLLLAPSVRAQSDWSRHALSLAGGAQFRRFFDATLRNEDAYYLRGLGRADLGDALSVTAEAQAGKIYETPFSNDGEALITGVSSYVYNMQGLRGQYSLGRVRTTLAYARNEFDFRGLTNGGTRLDQSDRDRIINSVVGQVQYALSPSFATFVQASYSDTEYDRNLLNGQPNRDSQGYRLIAGVNMDLSALMRGSVGVGYTHRDYDNALYPNEGGLSVEAQVEYFLSELTTVSVRAQRTIEDSNLSTIGSFYNNRLQLRVDHELLRNLILNASADYAHQDYIRSDRSNDVYRIGGGAQFLMSPIMSTRLRLDYAKRDRDGTGFQGSLNEFRADVSLVFQR</sequence>
<dbReference type="AlphaFoldDB" id="A0A2P7QJV1"/>
<name>A0A2P7QJV1_9SPHN</name>
<dbReference type="InterPro" id="IPR018759">
    <property type="entry name" value="BBP2_2"/>
</dbReference>